<feature type="compositionally biased region" description="Polar residues" evidence="1">
    <location>
        <begin position="413"/>
        <end position="430"/>
    </location>
</feature>
<sequence>MLRTGLRPFSKGRIIQRQSPARAAEMSPLVSARPLGIRSGSLRKSKFQGADSEPTDTPNPLDFAAAVNSRSRVEGSSQEVQVHSTIAATKFCLSNVPASEDERRAHMECCRAMAPAAVLEVQGQLVFRRVYETKFAHRAIAYDGPPLKYTRAPHLPFSALRAPGQPLDAHQIVDIFTVLVSSGTLHSKQPSPPSPLVHTRHQTHNPSQLVPYFERTGSAVLHRRYRPRSNPFRRRKKERNEIERRAISWLHLARKARKTLETSPHARSFIESQHRRPGNLVAKVASLHSLPLSQKGLADLRDAYRFLTSSTCSAAPERKVKVSDKRLKELEVHGVRAATRVSKYRGHSKLRNDITDTLVSPEDGDLVHQDSKKVSRPYFGFQSQIPDSIATRFRKRFSDLVQKDENGAAAAPFSNTTPRPSSPANPLQSVESSPLLATVEVLPTGQIPVRTSVSQLNTQSGPQYSGTLTAKAVFCPPEADLGNGLLDVSVDDYPLPLPAPKSSSFTPRQVAVAKNVLARQESSKSSLTLVRMSSRSVEYPTPKPPPSIEMNASSDGVRTGSRTVVPSTTIFDNFDDQWDDVAHHGATWKKQNSHVCLASPETVTTVHRTRLMPSGITSLIFPEQSRPSFSETDGLRRRVVSDRGREGLVDSKMDLTAEEREKIGYDEARDCQSVSVPASEPQTLWKRLVNSWTVWLV</sequence>
<organism evidence="2 3">
    <name type="scientific">Gonapodya prolifera (strain JEL478)</name>
    <name type="common">Monoblepharis prolifera</name>
    <dbReference type="NCBI Taxonomy" id="1344416"/>
    <lineage>
        <taxon>Eukaryota</taxon>
        <taxon>Fungi</taxon>
        <taxon>Fungi incertae sedis</taxon>
        <taxon>Chytridiomycota</taxon>
        <taxon>Chytridiomycota incertae sedis</taxon>
        <taxon>Monoblepharidomycetes</taxon>
        <taxon>Monoblepharidales</taxon>
        <taxon>Gonapodyaceae</taxon>
        <taxon>Gonapodya</taxon>
    </lineage>
</organism>
<evidence type="ECO:0000256" key="1">
    <source>
        <dbReference type="SAM" id="MobiDB-lite"/>
    </source>
</evidence>
<proteinExistence type="predicted"/>
<feature type="region of interest" description="Disordered" evidence="1">
    <location>
        <begin position="1"/>
        <end position="28"/>
    </location>
</feature>
<name>A0A138ZY25_GONPJ</name>
<feature type="region of interest" description="Disordered" evidence="1">
    <location>
        <begin position="408"/>
        <end position="430"/>
    </location>
</feature>
<feature type="region of interest" description="Disordered" evidence="1">
    <location>
        <begin position="534"/>
        <end position="560"/>
    </location>
</feature>
<reference evidence="2 3" key="1">
    <citation type="journal article" date="2015" name="Genome Biol. Evol.">
        <title>Phylogenomic analyses indicate that early fungi evolved digesting cell walls of algal ancestors of land plants.</title>
        <authorList>
            <person name="Chang Y."/>
            <person name="Wang S."/>
            <person name="Sekimoto S."/>
            <person name="Aerts A.L."/>
            <person name="Choi C."/>
            <person name="Clum A."/>
            <person name="LaButti K.M."/>
            <person name="Lindquist E.A."/>
            <person name="Yee Ngan C."/>
            <person name="Ohm R.A."/>
            <person name="Salamov A.A."/>
            <person name="Grigoriev I.V."/>
            <person name="Spatafora J.W."/>
            <person name="Berbee M.L."/>
        </authorList>
    </citation>
    <scope>NUCLEOTIDE SEQUENCE [LARGE SCALE GENOMIC DNA]</scope>
    <source>
        <strain evidence="2 3">JEL478</strain>
    </source>
</reference>
<keyword evidence="3" id="KW-1185">Reference proteome</keyword>
<evidence type="ECO:0000313" key="2">
    <source>
        <dbReference type="EMBL" id="KXS09397.1"/>
    </source>
</evidence>
<gene>
    <name evidence="2" type="ORF">M427DRAFT_38935</name>
</gene>
<dbReference type="Proteomes" id="UP000070544">
    <property type="component" value="Unassembled WGS sequence"/>
</dbReference>
<dbReference type="EMBL" id="KQ965865">
    <property type="protein sequence ID" value="KXS09397.1"/>
    <property type="molecule type" value="Genomic_DNA"/>
</dbReference>
<accession>A0A138ZY25</accession>
<protein>
    <submittedName>
        <fullName evidence="2">Uncharacterized protein</fullName>
    </submittedName>
</protein>
<feature type="compositionally biased region" description="Polar residues" evidence="1">
    <location>
        <begin position="550"/>
        <end position="560"/>
    </location>
</feature>
<evidence type="ECO:0000313" key="3">
    <source>
        <dbReference type="Proteomes" id="UP000070544"/>
    </source>
</evidence>
<dbReference type="AlphaFoldDB" id="A0A138ZY25"/>